<feature type="domain" description="GAF" evidence="1">
    <location>
        <begin position="47"/>
        <end position="189"/>
    </location>
</feature>
<accession>A0A7C9HXD1</accession>
<protein>
    <submittedName>
        <fullName evidence="2">GAF domain-containing protein</fullName>
    </submittedName>
</protein>
<sequence length="360" mass="39468">MSGQKMRRPSVLSSIFFKLSAVTASVLPENEFTRLLDLARYQILDTGTEESFDRITRLAARLLNVPVAMLNLVDQHRVWGKAAHGLPRVTANRPDVFCAWAILDDQPLVVEDAQRDGRFQHSPIVVGEPHIRMYAGAPLTTPAGHRIGTLCILDAEPRQVQAGDVEALQDLAAMAMQELEFRRLTLELDRAAQAQSLQVTELRRTLEQARILEGVSSVMDLDLDPTEAVAAAAPLLAEAVGADATALLLWTEDRMDVQWLGDAPRHQTESLTAHVRALACPYQTARTPAFLDAGQRGNDPALAWLPLGTLQGQTCLLVLVRPTEPGLATWRPSEQALLSAASRTVAYALARQENLTRVQS</sequence>
<keyword evidence="3" id="KW-1185">Reference proteome</keyword>
<dbReference type="Pfam" id="PF01590">
    <property type="entry name" value="GAF"/>
    <property type="match status" value="1"/>
</dbReference>
<dbReference type="PANTHER" id="PTHR43102:SF2">
    <property type="entry name" value="GAF DOMAIN-CONTAINING PROTEIN"/>
    <property type="match status" value="1"/>
</dbReference>
<dbReference type="Proteomes" id="UP000483286">
    <property type="component" value="Unassembled WGS sequence"/>
</dbReference>
<dbReference type="AlphaFoldDB" id="A0A7C9HXD1"/>
<dbReference type="InterPro" id="IPR029016">
    <property type="entry name" value="GAF-like_dom_sf"/>
</dbReference>
<proteinExistence type="predicted"/>
<dbReference type="SMART" id="SM00065">
    <property type="entry name" value="GAF"/>
    <property type="match status" value="1"/>
</dbReference>
<dbReference type="InterPro" id="IPR003018">
    <property type="entry name" value="GAF"/>
</dbReference>
<evidence type="ECO:0000313" key="3">
    <source>
        <dbReference type="Proteomes" id="UP000483286"/>
    </source>
</evidence>
<organism evidence="2 3">
    <name type="scientific">Deinococcus arboris</name>
    <dbReference type="NCBI Taxonomy" id="2682977"/>
    <lineage>
        <taxon>Bacteria</taxon>
        <taxon>Thermotogati</taxon>
        <taxon>Deinococcota</taxon>
        <taxon>Deinococci</taxon>
        <taxon>Deinococcales</taxon>
        <taxon>Deinococcaceae</taxon>
        <taxon>Deinococcus</taxon>
    </lineage>
</organism>
<dbReference type="PANTHER" id="PTHR43102">
    <property type="entry name" value="SLR1143 PROTEIN"/>
    <property type="match status" value="1"/>
</dbReference>
<dbReference type="EMBL" id="WQLB01000006">
    <property type="protein sequence ID" value="MVN86370.1"/>
    <property type="molecule type" value="Genomic_DNA"/>
</dbReference>
<reference evidence="2 3" key="1">
    <citation type="submission" date="2019-12" db="EMBL/GenBank/DDBJ databases">
        <title>Deinococcus sp. HMF7620 Genome sequencing and assembly.</title>
        <authorList>
            <person name="Kang H."/>
            <person name="Kim H."/>
            <person name="Joh K."/>
        </authorList>
    </citation>
    <scope>NUCLEOTIDE SEQUENCE [LARGE SCALE GENOMIC DNA]</scope>
    <source>
        <strain evidence="2 3">HMF7620</strain>
    </source>
</reference>
<dbReference type="SUPFAM" id="SSF55781">
    <property type="entry name" value="GAF domain-like"/>
    <property type="match status" value="2"/>
</dbReference>
<evidence type="ECO:0000259" key="1">
    <source>
        <dbReference type="SMART" id="SM00065"/>
    </source>
</evidence>
<name>A0A7C9HXD1_9DEIO</name>
<dbReference type="Gene3D" id="3.30.450.40">
    <property type="match status" value="1"/>
</dbReference>
<evidence type="ECO:0000313" key="2">
    <source>
        <dbReference type="EMBL" id="MVN86370.1"/>
    </source>
</evidence>
<comment type="caution">
    <text evidence="2">The sequence shown here is derived from an EMBL/GenBank/DDBJ whole genome shotgun (WGS) entry which is preliminary data.</text>
</comment>
<gene>
    <name evidence="2" type="ORF">GO986_06285</name>
</gene>